<accession>A0ABX9AR55</accession>
<dbReference type="RefSeq" id="WP_222160718.1">
    <property type="nucleotide sequence ID" value="NZ_CP081864.1"/>
</dbReference>
<name>A0ABX9AR55_9ENTR</name>
<reference evidence="2 3" key="1">
    <citation type="submission" date="2021-08" db="EMBL/GenBank/DDBJ databases">
        <title>Culture and genomic analysis of Symbiopectobacterium purcellii sp. nov. gen. nov., isolated from the leafhopper Empoasca decipiens.</title>
        <authorList>
            <person name="Nadal-Jimenez P."/>
            <person name="Siozios S."/>
            <person name="Halliday N."/>
            <person name="Camara M."/>
            <person name="Hurst G.D.D."/>
        </authorList>
    </citation>
    <scope>NUCLEOTIDE SEQUENCE [LARGE SCALE GENOMIC DNA]</scope>
    <source>
        <strain evidence="2 3">SyEd1</strain>
    </source>
</reference>
<gene>
    <name evidence="2" type="ORF">K6K13_10420</name>
</gene>
<proteinExistence type="predicted"/>
<keyword evidence="1" id="KW-0732">Signal</keyword>
<sequence>MSFLTHVRVLFLLLLTSLSFPALSDPVSGLTCGIYQEPRSQIRVLNHELLQQSFATETALHQYRLAGSKLKRVTLGELVDTTMEVSADGKTITDPMFKVNYVLKEEQPCLTNLPPPKTEIGKTCWNDLLACKKRLYEVDTAQLKQLCEDHIDSACSRWEARTSAEKSGQSPLASIAGIPAAPVQEYTDIMATVCRSGISAKLCTEAAKAQWRSGQYLAARDLLQVACTAPINDGSSCQKVANLASLTEQDIASPVSGIPVGAFALRETGDPDITFAEDGRVNMRGIAPVNAQEEKGIIRIGHNKGGAFAFRRAGNDKLIGLDFWNQLTVYHLRHDTK</sequence>
<protein>
    <submittedName>
        <fullName evidence="2">Uncharacterized protein</fullName>
    </submittedName>
</protein>
<dbReference type="Proteomes" id="UP000825886">
    <property type="component" value="Chromosome"/>
</dbReference>
<dbReference type="EMBL" id="CP081864">
    <property type="protein sequence ID" value="QZN97682.1"/>
    <property type="molecule type" value="Genomic_DNA"/>
</dbReference>
<keyword evidence="3" id="KW-1185">Reference proteome</keyword>
<feature type="chain" id="PRO_5045620283" evidence="1">
    <location>
        <begin position="25"/>
        <end position="337"/>
    </location>
</feature>
<organism evidence="2 3">
    <name type="scientific">Symbiopectobacterium purcellii</name>
    <dbReference type="NCBI Taxonomy" id="2871826"/>
    <lineage>
        <taxon>Bacteria</taxon>
        <taxon>Pseudomonadati</taxon>
        <taxon>Pseudomonadota</taxon>
        <taxon>Gammaproteobacteria</taxon>
        <taxon>Enterobacterales</taxon>
        <taxon>Enterobacteriaceae</taxon>
    </lineage>
</organism>
<evidence type="ECO:0000313" key="3">
    <source>
        <dbReference type="Proteomes" id="UP000825886"/>
    </source>
</evidence>
<evidence type="ECO:0000256" key="1">
    <source>
        <dbReference type="SAM" id="SignalP"/>
    </source>
</evidence>
<feature type="signal peptide" evidence="1">
    <location>
        <begin position="1"/>
        <end position="24"/>
    </location>
</feature>
<evidence type="ECO:0000313" key="2">
    <source>
        <dbReference type="EMBL" id="QZN97682.1"/>
    </source>
</evidence>